<reference evidence="2 3" key="1">
    <citation type="journal article" date="2015" name="Genome Biol. Evol.">
        <title>Comparative Genomics of a Bacterivorous Green Alga Reveals Evolutionary Causalities and Consequences of Phago-Mixotrophic Mode of Nutrition.</title>
        <authorList>
            <person name="Burns J.A."/>
            <person name="Paasch A."/>
            <person name="Narechania A."/>
            <person name="Kim E."/>
        </authorList>
    </citation>
    <scope>NUCLEOTIDE SEQUENCE [LARGE SCALE GENOMIC DNA]</scope>
    <source>
        <strain evidence="2 3">PLY_AMNH</strain>
    </source>
</reference>
<evidence type="ECO:0000256" key="1">
    <source>
        <dbReference type="SAM" id="MobiDB-lite"/>
    </source>
</evidence>
<dbReference type="Proteomes" id="UP001190700">
    <property type="component" value="Unassembled WGS sequence"/>
</dbReference>
<comment type="caution">
    <text evidence="2">The sequence shown here is derived from an EMBL/GenBank/DDBJ whole genome shotgun (WGS) entry which is preliminary data.</text>
</comment>
<evidence type="ECO:0000313" key="3">
    <source>
        <dbReference type="Proteomes" id="UP001190700"/>
    </source>
</evidence>
<proteinExistence type="predicted"/>
<keyword evidence="3" id="KW-1185">Reference proteome</keyword>
<feature type="region of interest" description="Disordered" evidence="1">
    <location>
        <begin position="19"/>
        <end position="39"/>
    </location>
</feature>
<gene>
    <name evidence="2" type="ORF">CYMTET_54280</name>
</gene>
<accession>A0AAE0BGL9</accession>
<dbReference type="EMBL" id="LGRX02035274">
    <property type="protein sequence ID" value="KAK3235518.1"/>
    <property type="molecule type" value="Genomic_DNA"/>
</dbReference>
<organism evidence="2 3">
    <name type="scientific">Cymbomonas tetramitiformis</name>
    <dbReference type="NCBI Taxonomy" id="36881"/>
    <lineage>
        <taxon>Eukaryota</taxon>
        <taxon>Viridiplantae</taxon>
        <taxon>Chlorophyta</taxon>
        <taxon>Pyramimonadophyceae</taxon>
        <taxon>Pyramimonadales</taxon>
        <taxon>Pyramimonadaceae</taxon>
        <taxon>Cymbomonas</taxon>
    </lineage>
</organism>
<name>A0AAE0BGL9_9CHLO</name>
<protein>
    <submittedName>
        <fullName evidence="2">Uncharacterized protein</fullName>
    </submittedName>
</protein>
<dbReference type="AlphaFoldDB" id="A0AAE0BGL9"/>
<evidence type="ECO:0000313" key="2">
    <source>
        <dbReference type="EMBL" id="KAK3235518.1"/>
    </source>
</evidence>
<sequence length="200" mass="22654">MATAAPGAYVGTGGDVGAARPHGVGSQQMTSGSGPGTKTFEPYFGENPKPYMLSPYDSFGRENFALPEAYLGYSPYMTNVMINLIKSEDMWPTTVLPYRETKDTSTIKWDEIHFNRHLLGPVPEEGVSRLVSQEMNERRDHYTRYGLAMILEHGFMNTDKGRMCYVNNLQQIRNAVLETIYLGVLESFLRCKNYDEVWNE</sequence>